<reference evidence="1" key="1">
    <citation type="submission" date="2018-02" db="EMBL/GenBank/DDBJ databases">
        <title>Rhizophora mucronata_Transcriptome.</title>
        <authorList>
            <person name="Meera S.P."/>
            <person name="Sreeshan A."/>
            <person name="Augustine A."/>
        </authorList>
    </citation>
    <scope>NUCLEOTIDE SEQUENCE</scope>
    <source>
        <tissue evidence="1">Leaf</tissue>
    </source>
</reference>
<proteinExistence type="predicted"/>
<protein>
    <submittedName>
        <fullName evidence="1">Uncharacterized protein</fullName>
    </submittedName>
</protein>
<accession>A0A2P2NYJ0</accession>
<sequence>MFKSPLLKIFNAPFVRKGGRAVIQTTTYITMLLRQQCTHPSRYRPISSLRESFEVQLFCDSYV</sequence>
<dbReference type="AlphaFoldDB" id="A0A2P2NYJ0"/>
<name>A0A2P2NYJ0_RHIMU</name>
<organism evidence="1">
    <name type="scientific">Rhizophora mucronata</name>
    <name type="common">Asiatic mangrove</name>
    <dbReference type="NCBI Taxonomy" id="61149"/>
    <lineage>
        <taxon>Eukaryota</taxon>
        <taxon>Viridiplantae</taxon>
        <taxon>Streptophyta</taxon>
        <taxon>Embryophyta</taxon>
        <taxon>Tracheophyta</taxon>
        <taxon>Spermatophyta</taxon>
        <taxon>Magnoliopsida</taxon>
        <taxon>eudicotyledons</taxon>
        <taxon>Gunneridae</taxon>
        <taxon>Pentapetalae</taxon>
        <taxon>rosids</taxon>
        <taxon>fabids</taxon>
        <taxon>Malpighiales</taxon>
        <taxon>Rhizophoraceae</taxon>
        <taxon>Rhizophora</taxon>
    </lineage>
</organism>
<dbReference type="EMBL" id="GGEC01067048">
    <property type="protein sequence ID" value="MBX47532.1"/>
    <property type="molecule type" value="Transcribed_RNA"/>
</dbReference>
<evidence type="ECO:0000313" key="1">
    <source>
        <dbReference type="EMBL" id="MBX47532.1"/>
    </source>
</evidence>